<reference evidence="2 3" key="1">
    <citation type="submission" date="2017-09" db="EMBL/GenBank/DDBJ databases">
        <authorList>
            <person name="Lee N."/>
            <person name="Cho B.-K."/>
        </authorList>
    </citation>
    <scope>NUCLEOTIDE SEQUENCE [LARGE SCALE GENOMIC DNA]</scope>
    <source>
        <strain evidence="2 3">ATCC 12853</strain>
    </source>
</reference>
<name>A0A5J6GLT2_STRKN</name>
<evidence type="ECO:0000256" key="1">
    <source>
        <dbReference type="SAM" id="Phobius"/>
    </source>
</evidence>
<keyword evidence="1" id="KW-0472">Membrane</keyword>
<gene>
    <name evidence="2" type="ORF">CP970_38515</name>
</gene>
<proteinExistence type="predicted"/>
<feature type="transmembrane region" description="Helical" evidence="1">
    <location>
        <begin position="570"/>
        <end position="589"/>
    </location>
</feature>
<dbReference type="Proteomes" id="UP000325529">
    <property type="component" value="Chromosome"/>
</dbReference>
<evidence type="ECO:0000313" key="3">
    <source>
        <dbReference type="Proteomes" id="UP000325529"/>
    </source>
</evidence>
<evidence type="ECO:0000313" key="2">
    <source>
        <dbReference type="EMBL" id="QEU96043.1"/>
    </source>
</evidence>
<sequence length="611" mass="67056">MDDRTLDTLGLAEAPRDHPLIYPGRWPTESGLLYRNRLLRLSPVKGRRLAKWSVDAPPEGFPGDPGQPGPMPLNHALMIANEPLVGERYPVLSVGSNASPAQLRHKMRGAGVSATIPMIMAKVRGIGIGASPYVNPLGYVATAPYADPGATRHLFLTWLDAAQLEVIDASEGISLPGGEYQRAALPGRGPFEAELPSGELLSELYVYVNMRGVLREPSGAPRPHEGEVDLLTRILAESDGLRALFGDTPEAFCAAARGNESLCDEGTRLFAREDRITKSDLEEYASDALRLHVYDDIHPLNPLPPESFMTGRTPDAFDHRGAGAIRISAKLADDLGHPQQALVQKATPPARQERLGALARVVVAGDIPENDMTSVQVDHSLRVGLGLEPGEPVTLRPTHLAHRQHRRWHQFFFGRPNYLTCRVQDADRPSAEQEVCLADDLTLALLGVQSGDDVIIEGFPDEQDVVPVLQLKAIRTSEEILDRRKQLHGGNMTSRFPSSLDALGCHPDLPWVFIDRGIWDALGIHGQWLGTVRIRASRSFQLKKELREMVLLLGIAFLGVVELIDGVTWQVVSVGLLVLLVGCVVTIRMRARMSLRARHFARRGRGGISRR</sequence>
<accession>A0A5J6GLT2</accession>
<dbReference type="OrthoDB" id="7626403at2"/>
<dbReference type="AlphaFoldDB" id="A0A5J6GLT2"/>
<keyword evidence="1" id="KW-1133">Transmembrane helix</keyword>
<dbReference type="RefSeq" id="WP_055544675.1">
    <property type="nucleotide sequence ID" value="NZ_CP023699.1"/>
</dbReference>
<organism evidence="2 3">
    <name type="scientific">Streptomyces kanamyceticus</name>
    <dbReference type="NCBI Taxonomy" id="1967"/>
    <lineage>
        <taxon>Bacteria</taxon>
        <taxon>Bacillati</taxon>
        <taxon>Actinomycetota</taxon>
        <taxon>Actinomycetes</taxon>
        <taxon>Kitasatosporales</taxon>
        <taxon>Streptomycetaceae</taxon>
        <taxon>Streptomyces</taxon>
    </lineage>
</organism>
<protein>
    <submittedName>
        <fullName evidence="2">Uncharacterized protein</fullName>
    </submittedName>
</protein>
<dbReference type="KEGG" id="ska:CP970_38515"/>
<keyword evidence="1" id="KW-0812">Transmembrane</keyword>
<dbReference type="EMBL" id="CP023699">
    <property type="protein sequence ID" value="QEU96043.1"/>
    <property type="molecule type" value="Genomic_DNA"/>
</dbReference>
<keyword evidence="3" id="KW-1185">Reference proteome</keyword>